<organism evidence="1 2">
    <name type="scientific">Methylobacillus methanolivorans</name>
    <dbReference type="NCBI Taxonomy" id="1848927"/>
    <lineage>
        <taxon>Bacteria</taxon>
        <taxon>Pseudomonadati</taxon>
        <taxon>Pseudomonadota</taxon>
        <taxon>Betaproteobacteria</taxon>
        <taxon>Nitrosomonadales</taxon>
        <taxon>Methylophilaceae</taxon>
        <taxon>Methylobacillus</taxon>
    </lineage>
</organism>
<reference evidence="1 2" key="1">
    <citation type="submission" date="2024-11" db="EMBL/GenBank/DDBJ databases">
        <authorList>
            <person name="Kaparullina E.N."/>
            <person name="Delegan Y.A."/>
            <person name="Doronina N.V."/>
        </authorList>
    </citation>
    <scope>NUCLEOTIDE SEQUENCE [LARGE SCALE GENOMIC DNA]</scope>
    <source>
        <strain evidence="1 2">7sh_L</strain>
    </source>
</reference>
<comment type="caution">
    <text evidence="1">The sequence shown here is derived from an EMBL/GenBank/DDBJ whole genome shotgun (WGS) entry which is preliminary data.</text>
</comment>
<accession>A0ABW8GP80</accession>
<evidence type="ECO:0000313" key="2">
    <source>
        <dbReference type="Proteomes" id="UP001617669"/>
    </source>
</evidence>
<dbReference type="Proteomes" id="UP001617669">
    <property type="component" value="Unassembled WGS sequence"/>
</dbReference>
<proteinExistence type="predicted"/>
<keyword evidence="2" id="KW-1185">Reference proteome</keyword>
<protein>
    <recommendedName>
        <fullName evidence="3">Nucleotidyltransferase</fullName>
    </recommendedName>
</protein>
<sequence length="212" mass="23980">MAKDSGNRQSQLRQLIAQLAARMMAEEGIADYAHAKRKAGRQLGITDSQCMPTNSEIEEEIRLYHDIYNSDDQPEALLQLRKDALLVMQLLERFNPHLTGAVLDGTAGKYAETHIHLFADSLKEVEIFLLNQQIPYITDEKSYRISERRSMDRKKVPLFTLEGPHGLIKLSVFEVDDMRMATKSPVNGNNASRANIEALTKLIAQSEQTQEP</sequence>
<dbReference type="EMBL" id="JBIWXY010000002">
    <property type="protein sequence ID" value="MFJ5446832.1"/>
    <property type="molecule type" value="Genomic_DNA"/>
</dbReference>
<name>A0ABW8GP80_9PROT</name>
<gene>
    <name evidence="1" type="ORF">ACIKP9_11380</name>
</gene>
<dbReference type="RefSeq" id="WP_400882859.1">
    <property type="nucleotide sequence ID" value="NZ_JBIWXY010000002.1"/>
</dbReference>
<evidence type="ECO:0000313" key="1">
    <source>
        <dbReference type="EMBL" id="MFJ5446832.1"/>
    </source>
</evidence>
<evidence type="ECO:0008006" key="3">
    <source>
        <dbReference type="Google" id="ProtNLM"/>
    </source>
</evidence>